<gene>
    <name evidence="3" type="ORF">CTOB1V02_LOCUS12794</name>
</gene>
<proteinExistence type="predicted"/>
<accession>A0A7R8ZSL6</accession>
<feature type="coiled-coil region" evidence="1">
    <location>
        <begin position="243"/>
        <end position="270"/>
    </location>
</feature>
<reference evidence="3" key="1">
    <citation type="submission" date="2020-11" db="EMBL/GenBank/DDBJ databases">
        <authorList>
            <person name="Tran Van P."/>
        </authorList>
    </citation>
    <scope>NUCLEOTIDE SEQUENCE</scope>
</reference>
<name>A0A7R8ZSL6_9CRUS</name>
<evidence type="ECO:0000256" key="1">
    <source>
        <dbReference type="SAM" id="Coils"/>
    </source>
</evidence>
<feature type="compositionally biased region" description="Pro residues" evidence="2">
    <location>
        <begin position="408"/>
        <end position="420"/>
    </location>
</feature>
<sequence length="481" mass="52850">RQRVAALVEENSALDRELKEKSMVVETLRVKLDQVKQENEAQVAQLKQSLEDKSGQLERLAQVVQASDMSLLGGSGGSSDEGDGVGRTLLPVKAGKKPESVAGRVLSLYLNAAGRAHKGASDPRPEEGPISNDVASLKEEVFVLRDKLKRTESDRALMREQLLNLASPATTHADPLESLTPQQLVARVKALQTQVQAQDLVRADLVQSNSEALQRIREGFQQASQTARRDVSKQSDQDSAHLMKKYQESVKKYKREVASLRKRLAESHNVCDVLRTRLQELAEFLDTILNLDEQGLLDLSEIGASHLSTMRESLAQSRELSRSISQSLVTSMGSQDDQDTPHRHPSSAGGGFQPTPLFEADVSSCSSSFSYRATTPNEVIPSDREMFSSSGETTHDGASSGSPAAPQMEPPAPSDFPPPAVYESRLRELSQKISCQAEEMDKKSNALRTLRGELDQRTDQISQQSQVIEALRGEVDRLRCQ</sequence>
<dbReference type="OrthoDB" id="10255000at2759"/>
<feature type="compositionally biased region" description="Polar residues" evidence="2">
    <location>
        <begin position="387"/>
        <end position="402"/>
    </location>
</feature>
<feature type="compositionally biased region" description="Polar residues" evidence="2">
    <location>
        <begin position="318"/>
        <end position="335"/>
    </location>
</feature>
<feature type="coiled-coil region" evidence="1">
    <location>
        <begin position="426"/>
        <end position="481"/>
    </location>
</feature>
<feature type="non-terminal residue" evidence="3">
    <location>
        <position position="1"/>
    </location>
</feature>
<keyword evidence="1" id="KW-0175">Coiled coil</keyword>
<protein>
    <submittedName>
        <fullName evidence="3">Uncharacterized protein</fullName>
    </submittedName>
</protein>
<feature type="coiled-coil region" evidence="1">
    <location>
        <begin position="18"/>
        <end position="63"/>
    </location>
</feature>
<feature type="region of interest" description="Disordered" evidence="2">
    <location>
        <begin position="376"/>
        <end position="420"/>
    </location>
</feature>
<evidence type="ECO:0000256" key="2">
    <source>
        <dbReference type="SAM" id="MobiDB-lite"/>
    </source>
</evidence>
<evidence type="ECO:0000313" key="3">
    <source>
        <dbReference type="EMBL" id="CAD7234978.1"/>
    </source>
</evidence>
<organism evidence="3">
    <name type="scientific">Cyprideis torosa</name>
    <dbReference type="NCBI Taxonomy" id="163714"/>
    <lineage>
        <taxon>Eukaryota</taxon>
        <taxon>Metazoa</taxon>
        <taxon>Ecdysozoa</taxon>
        <taxon>Arthropoda</taxon>
        <taxon>Crustacea</taxon>
        <taxon>Oligostraca</taxon>
        <taxon>Ostracoda</taxon>
        <taxon>Podocopa</taxon>
        <taxon>Podocopida</taxon>
        <taxon>Cytherocopina</taxon>
        <taxon>Cytheroidea</taxon>
        <taxon>Cytherideidae</taxon>
        <taxon>Cyprideis</taxon>
    </lineage>
</organism>
<dbReference type="PANTHER" id="PTHR23159">
    <property type="entry name" value="CENTROSOMAL PROTEIN 2"/>
    <property type="match status" value="1"/>
</dbReference>
<feature type="region of interest" description="Disordered" evidence="2">
    <location>
        <begin position="318"/>
        <end position="357"/>
    </location>
</feature>
<dbReference type="PANTHER" id="PTHR23159:SF60">
    <property type="entry name" value="SPINDLE ASSEMBLY ABNORMAL PROTEIN 4"/>
    <property type="match status" value="1"/>
</dbReference>
<feature type="non-terminal residue" evidence="3">
    <location>
        <position position="481"/>
    </location>
</feature>
<dbReference type="AlphaFoldDB" id="A0A7R8ZSL6"/>
<dbReference type="EMBL" id="OB670680">
    <property type="protein sequence ID" value="CAD7234978.1"/>
    <property type="molecule type" value="Genomic_DNA"/>
</dbReference>